<dbReference type="RefSeq" id="WP_194539666.1">
    <property type="nucleotide sequence ID" value="NZ_JACEFB010000019.1"/>
</dbReference>
<gene>
    <name evidence="2" type="ORF">H0921_16715</name>
</gene>
<keyword evidence="1" id="KW-0732">Signal</keyword>
<proteinExistence type="predicted"/>
<feature type="signal peptide" evidence="1">
    <location>
        <begin position="1"/>
        <end position="19"/>
    </location>
</feature>
<dbReference type="AlphaFoldDB" id="A0A7V8VGV2"/>
<sequence length="366" mass="41436">MRHSPWLLRLMLTCGGCLALLSGSVVLAQAPTLDRVEIRDRKDGSTRTLTGKLMLTKNGLQLVSSDKKATLLNFEEILRIEPGDLPDVDRISFKAAFNNEDKKTKKDYDAARTTYADLLKKAKDPAARRHLEYRLALIATRLADLEADSPRWKELAEAALKEWDSFLTTHTSGWEVWLAARTASRLQVELGQYDAAARLWSSISKLSDLPADLRLEAAIQQVDALFRSKNYAAAASALSAALKDAKLGSARDRLELYDLAIQEARQGLSPAAIDKLAKQIEQRLDKLTDPQVRATAFNILGELYRQDPQRLRDAMWAYLWVETVYNTDKYEAHKAAVRLLDIFQTLKDEERLLSQRDRLRQLRESL</sequence>
<evidence type="ECO:0000313" key="2">
    <source>
        <dbReference type="EMBL" id="MBA2227804.1"/>
    </source>
</evidence>
<name>A0A7V8VGV2_9BACT</name>
<feature type="chain" id="PRO_5031338210" description="Tetratricopeptide repeat protein" evidence="1">
    <location>
        <begin position="20"/>
        <end position="366"/>
    </location>
</feature>
<dbReference type="Proteomes" id="UP000542342">
    <property type="component" value="Unassembled WGS sequence"/>
</dbReference>
<reference evidence="2 3" key="1">
    <citation type="submission" date="2020-07" db="EMBL/GenBank/DDBJ databases">
        <title>Thermogemmata thermophila gen. nov., sp. nov., a novel moderate thermophilic planctomycete from a Kamchatka hot spring.</title>
        <authorList>
            <person name="Elcheninov A.G."/>
            <person name="Podosokorskaya O.A."/>
            <person name="Kovaleva O.L."/>
            <person name="Novikov A."/>
            <person name="Bonch-Osmolovskaya E.A."/>
            <person name="Toshchakov S.V."/>
            <person name="Kublanov I.V."/>
        </authorList>
    </citation>
    <scope>NUCLEOTIDE SEQUENCE [LARGE SCALE GENOMIC DNA]</scope>
    <source>
        <strain evidence="2 3">2918</strain>
    </source>
</reference>
<dbReference type="EMBL" id="JACEFB010000019">
    <property type="protein sequence ID" value="MBA2227804.1"/>
    <property type="molecule type" value="Genomic_DNA"/>
</dbReference>
<accession>A0A7V8VGV2</accession>
<keyword evidence="3" id="KW-1185">Reference proteome</keyword>
<protein>
    <recommendedName>
        <fullName evidence="4">Tetratricopeptide repeat protein</fullName>
    </recommendedName>
</protein>
<evidence type="ECO:0000256" key="1">
    <source>
        <dbReference type="SAM" id="SignalP"/>
    </source>
</evidence>
<evidence type="ECO:0008006" key="4">
    <source>
        <dbReference type="Google" id="ProtNLM"/>
    </source>
</evidence>
<comment type="caution">
    <text evidence="2">The sequence shown here is derived from an EMBL/GenBank/DDBJ whole genome shotgun (WGS) entry which is preliminary data.</text>
</comment>
<organism evidence="2 3">
    <name type="scientific">Thermogemmata fonticola</name>
    <dbReference type="NCBI Taxonomy" id="2755323"/>
    <lineage>
        <taxon>Bacteria</taxon>
        <taxon>Pseudomonadati</taxon>
        <taxon>Planctomycetota</taxon>
        <taxon>Planctomycetia</taxon>
        <taxon>Gemmatales</taxon>
        <taxon>Gemmataceae</taxon>
        <taxon>Thermogemmata</taxon>
    </lineage>
</organism>
<evidence type="ECO:0000313" key="3">
    <source>
        <dbReference type="Proteomes" id="UP000542342"/>
    </source>
</evidence>